<name>A0A813ZFI4_9BILA</name>
<feature type="region of interest" description="Disordered" evidence="1">
    <location>
        <begin position="141"/>
        <end position="161"/>
    </location>
</feature>
<protein>
    <recommendedName>
        <fullName evidence="4">CCHC-type domain-containing protein</fullName>
    </recommendedName>
</protein>
<dbReference type="AlphaFoldDB" id="A0A813ZFI4"/>
<sequence length="642" mass="73376">MKLDIQVTRIECKLPNVCVLDIKGEEILCIIGVYALENAKKAEIFLMWADTNFLVPFTPELSTSLRSNRIIDYALAVGLSIDIHNCSVKPHPYTDSSSIEYDNVDKPIPEVTLDELVFTVQAKLCNLNNDDEHRLQASNEHVNSNKKNDGNNAITPRSSSTSNLHFINSSLLSVRRPLSADESDDAFPLNNGEECHVNPIVLNFDDMELDQNQIHSINDNQHHLSSYNFVITNESTRFAQTRYPFPPFVLRFGSGKVKSNQVKENLIDHCKKIHQFDVHVINCRSSSNVLSANEYDILIYVRYAVSFSFLLEQAHWPKAIGNNNNYFPSAPAIPPQLCLLIKNVDLRIDLDEFCDDIKTNHPHMVKLELTSSFSRDELLNRKRIIVNYISYDIIEYLAPANVLICSKCMALGHFKKQCTQIKETCRTCGEQVDDMKNHICSKTEKCIHCGQNHKSSSLKCPAVKSFRTELTRKILQLNNHSIPDTNLMNKNIIFNSTNFPPPPPPKSSTLSINPMMVKLDELINKLSEVKNHLTNLEAKYDKFEQFILEKYCNDEIITKKVNDISNNHMDLKKNGVQQSLYIDRHENLFCKLLILMFEDLFSFIVAQNCDKRGNPLDADLKCKLNRYLVQMKKAIEGKQFTS</sequence>
<feature type="compositionally biased region" description="Polar residues" evidence="1">
    <location>
        <begin position="150"/>
        <end position="161"/>
    </location>
</feature>
<proteinExistence type="predicted"/>
<dbReference type="Proteomes" id="UP000663864">
    <property type="component" value="Unassembled WGS sequence"/>
</dbReference>
<evidence type="ECO:0000256" key="1">
    <source>
        <dbReference type="SAM" id="MobiDB-lite"/>
    </source>
</evidence>
<reference evidence="2" key="1">
    <citation type="submission" date="2021-02" db="EMBL/GenBank/DDBJ databases">
        <authorList>
            <person name="Nowell W R."/>
        </authorList>
    </citation>
    <scope>NUCLEOTIDE SEQUENCE</scope>
</reference>
<evidence type="ECO:0000313" key="2">
    <source>
        <dbReference type="EMBL" id="CAF0897744.1"/>
    </source>
</evidence>
<comment type="caution">
    <text evidence="2">The sequence shown here is derived from an EMBL/GenBank/DDBJ whole genome shotgun (WGS) entry which is preliminary data.</text>
</comment>
<evidence type="ECO:0000313" key="3">
    <source>
        <dbReference type="Proteomes" id="UP000663864"/>
    </source>
</evidence>
<organism evidence="2 3">
    <name type="scientific">Rotaria sordida</name>
    <dbReference type="NCBI Taxonomy" id="392033"/>
    <lineage>
        <taxon>Eukaryota</taxon>
        <taxon>Metazoa</taxon>
        <taxon>Spiralia</taxon>
        <taxon>Gnathifera</taxon>
        <taxon>Rotifera</taxon>
        <taxon>Eurotatoria</taxon>
        <taxon>Bdelloidea</taxon>
        <taxon>Philodinida</taxon>
        <taxon>Philodinidae</taxon>
        <taxon>Rotaria</taxon>
    </lineage>
</organism>
<dbReference type="EMBL" id="CAJNOT010000217">
    <property type="protein sequence ID" value="CAF0897744.1"/>
    <property type="molecule type" value="Genomic_DNA"/>
</dbReference>
<gene>
    <name evidence="2" type="ORF">ZHD862_LOCUS7224</name>
</gene>
<evidence type="ECO:0008006" key="4">
    <source>
        <dbReference type="Google" id="ProtNLM"/>
    </source>
</evidence>
<accession>A0A813ZFI4</accession>